<evidence type="ECO:0000256" key="5">
    <source>
        <dbReference type="ARBA" id="ARBA00022857"/>
    </source>
</evidence>
<dbReference type="EMBL" id="JACOIJ010000027">
    <property type="protein sequence ID" value="MBD1430439.1"/>
    <property type="molecule type" value="Genomic_DNA"/>
</dbReference>
<reference evidence="12 13" key="1">
    <citation type="submission" date="2020-08" db="EMBL/GenBank/DDBJ databases">
        <title>Sphingobacterium sp. DN04309 isolated from aquaculture water.</title>
        <authorList>
            <person name="Zhang M."/>
        </authorList>
    </citation>
    <scope>NUCLEOTIDE SEQUENCE [LARGE SCALE GENOMIC DNA]</scope>
    <source>
        <strain evidence="12 13">DN04309</strain>
    </source>
</reference>
<dbReference type="Proteomes" id="UP000651271">
    <property type="component" value="Unassembled WGS sequence"/>
</dbReference>
<comment type="function">
    <text evidence="9">Catalyzes the NADPH-dependent reduction of ketopantoate into pantoic acid.</text>
</comment>
<dbReference type="InterPro" id="IPR051402">
    <property type="entry name" value="KPR-Related"/>
</dbReference>
<proteinExistence type="inferred from homology"/>
<organism evidence="12 13">
    <name type="scientific">Sphingobacterium litopenaei</name>
    <dbReference type="NCBI Taxonomy" id="2763500"/>
    <lineage>
        <taxon>Bacteria</taxon>
        <taxon>Pseudomonadati</taxon>
        <taxon>Bacteroidota</taxon>
        <taxon>Sphingobacteriia</taxon>
        <taxon>Sphingobacteriales</taxon>
        <taxon>Sphingobacteriaceae</taxon>
        <taxon>Sphingobacterium</taxon>
    </lineage>
</organism>
<sequence>MSKNIKHVYVFGLGAIGAKYASMIYDVNPESVHVIVDETRKAKYSKNGVYVNGKKYDFDYVTVPPKDHDVDLLILGVKSLDLAEAIDGIRDFVQENTVILSLLNGIGTTKILNTQLPNNPAIYSIVYMDAVKSGNHVTYGHRGKVVFGEANNETKSSRILALSTFFETMDIDHEIPEDMILALWRKFLINVVGNQLTYIINAGYEALQDNPYILNLVQAVGEEVIAIANAQGIALAQSDIDAMITTMRKIDPKAKTSMVQDREQLRASEVEIFAGEIIELGQQLQIPTPYNFMLYNLIKGYEFEQFERE</sequence>
<name>A0ABR7YGK1_9SPHI</name>
<evidence type="ECO:0000256" key="1">
    <source>
        <dbReference type="ARBA" id="ARBA00004994"/>
    </source>
</evidence>
<keyword evidence="6 9" id="KW-0560">Oxidoreductase</keyword>
<evidence type="ECO:0000256" key="3">
    <source>
        <dbReference type="ARBA" id="ARBA00013014"/>
    </source>
</evidence>
<feature type="domain" description="Ketopantoate reductase N-terminal" evidence="10">
    <location>
        <begin position="8"/>
        <end position="151"/>
    </location>
</feature>
<dbReference type="Gene3D" id="3.40.50.720">
    <property type="entry name" value="NAD(P)-binding Rossmann-like Domain"/>
    <property type="match status" value="1"/>
</dbReference>
<keyword evidence="9" id="KW-0566">Pantothenate biosynthesis</keyword>
<evidence type="ECO:0000256" key="4">
    <source>
        <dbReference type="ARBA" id="ARBA00019465"/>
    </source>
</evidence>
<evidence type="ECO:0000259" key="11">
    <source>
        <dbReference type="Pfam" id="PF08546"/>
    </source>
</evidence>
<dbReference type="InterPro" id="IPR013332">
    <property type="entry name" value="KPR_N"/>
</dbReference>
<accession>A0ABR7YGK1</accession>
<dbReference type="InterPro" id="IPR008927">
    <property type="entry name" value="6-PGluconate_DH-like_C_sf"/>
</dbReference>
<keyword evidence="13" id="KW-1185">Reference proteome</keyword>
<evidence type="ECO:0000256" key="7">
    <source>
        <dbReference type="ARBA" id="ARBA00032024"/>
    </source>
</evidence>
<gene>
    <name evidence="12" type="ORF">H8B04_12850</name>
</gene>
<dbReference type="SUPFAM" id="SSF48179">
    <property type="entry name" value="6-phosphogluconate dehydrogenase C-terminal domain-like"/>
    <property type="match status" value="1"/>
</dbReference>
<dbReference type="Gene3D" id="1.10.1040.10">
    <property type="entry name" value="N-(1-d-carboxylethyl)-l-norvaline Dehydrogenase, domain 2"/>
    <property type="match status" value="1"/>
</dbReference>
<feature type="domain" description="Ketopantoate reductase C-terminal" evidence="11">
    <location>
        <begin position="178"/>
        <end position="302"/>
    </location>
</feature>
<evidence type="ECO:0000259" key="10">
    <source>
        <dbReference type="Pfam" id="PF02558"/>
    </source>
</evidence>
<dbReference type="PANTHER" id="PTHR21708">
    <property type="entry name" value="PROBABLE 2-DEHYDROPANTOATE 2-REDUCTASE"/>
    <property type="match status" value="1"/>
</dbReference>
<protein>
    <recommendedName>
        <fullName evidence="4 9">2-dehydropantoate 2-reductase</fullName>
        <ecNumber evidence="3 9">1.1.1.169</ecNumber>
    </recommendedName>
    <alternativeName>
        <fullName evidence="7 9">Ketopantoate reductase</fullName>
    </alternativeName>
</protein>
<comment type="catalytic activity">
    <reaction evidence="8 9">
        <text>(R)-pantoate + NADP(+) = 2-dehydropantoate + NADPH + H(+)</text>
        <dbReference type="Rhea" id="RHEA:16233"/>
        <dbReference type="ChEBI" id="CHEBI:11561"/>
        <dbReference type="ChEBI" id="CHEBI:15378"/>
        <dbReference type="ChEBI" id="CHEBI:15980"/>
        <dbReference type="ChEBI" id="CHEBI:57783"/>
        <dbReference type="ChEBI" id="CHEBI:58349"/>
        <dbReference type="EC" id="1.1.1.169"/>
    </reaction>
</comment>
<evidence type="ECO:0000256" key="8">
    <source>
        <dbReference type="ARBA" id="ARBA00048793"/>
    </source>
</evidence>
<dbReference type="PANTHER" id="PTHR21708:SF26">
    <property type="entry name" value="2-DEHYDROPANTOATE 2-REDUCTASE"/>
    <property type="match status" value="1"/>
</dbReference>
<comment type="caution">
    <text evidence="12">The sequence shown here is derived from an EMBL/GenBank/DDBJ whole genome shotgun (WGS) entry which is preliminary data.</text>
</comment>
<dbReference type="Pfam" id="PF02558">
    <property type="entry name" value="ApbA"/>
    <property type="match status" value="1"/>
</dbReference>
<evidence type="ECO:0000256" key="2">
    <source>
        <dbReference type="ARBA" id="ARBA00007870"/>
    </source>
</evidence>
<dbReference type="RefSeq" id="WP_165291798.1">
    <property type="nucleotide sequence ID" value="NZ_JACOIJ010000027.1"/>
</dbReference>
<evidence type="ECO:0000256" key="6">
    <source>
        <dbReference type="ARBA" id="ARBA00023002"/>
    </source>
</evidence>
<dbReference type="InterPro" id="IPR013752">
    <property type="entry name" value="KPA_reductase"/>
</dbReference>
<comment type="pathway">
    <text evidence="1 9">Cofactor biosynthesis; (R)-pantothenate biosynthesis; (R)-pantoate from 3-methyl-2-oxobutanoate: step 2/2.</text>
</comment>
<evidence type="ECO:0000256" key="9">
    <source>
        <dbReference type="RuleBase" id="RU362068"/>
    </source>
</evidence>
<dbReference type="InterPro" id="IPR036291">
    <property type="entry name" value="NAD(P)-bd_dom_sf"/>
</dbReference>
<dbReference type="NCBIfam" id="TIGR00745">
    <property type="entry name" value="apbA_panE"/>
    <property type="match status" value="1"/>
</dbReference>
<evidence type="ECO:0000313" key="12">
    <source>
        <dbReference type="EMBL" id="MBD1430439.1"/>
    </source>
</evidence>
<comment type="similarity">
    <text evidence="2 9">Belongs to the ketopantoate reductase family.</text>
</comment>
<keyword evidence="5 9" id="KW-0521">NADP</keyword>
<dbReference type="InterPro" id="IPR003710">
    <property type="entry name" value="ApbA"/>
</dbReference>
<evidence type="ECO:0000313" key="13">
    <source>
        <dbReference type="Proteomes" id="UP000651271"/>
    </source>
</evidence>
<dbReference type="EC" id="1.1.1.169" evidence="3 9"/>
<dbReference type="SUPFAM" id="SSF51735">
    <property type="entry name" value="NAD(P)-binding Rossmann-fold domains"/>
    <property type="match status" value="1"/>
</dbReference>
<dbReference type="Pfam" id="PF08546">
    <property type="entry name" value="ApbA_C"/>
    <property type="match status" value="1"/>
</dbReference>
<dbReference type="InterPro" id="IPR013328">
    <property type="entry name" value="6PGD_dom2"/>
</dbReference>